<dbReference type="Pfam" id="PF01565">
    <property type="entry name" value="FAD_binding_4"/>
    <property type="match status" value="1"/>
</dbReference>
<evidence type="ECO:0000256" key="15">
    <source>
        <dbReference type="ARBA" id="ARBA00023316"/>
    </source>
</evidence>
<feature type="active site" description="Proton donor" evidence="17">
    <location>
        <position position="233"/>
    </location>
</feature>
<protein>
    <recommendedName>
        <fullName evidence="17">UDP-N-acetylenolpyruvoylglucosamine reductase</fullName>
        <ecNumber evidence="17">1.3.1.98</ecNumber>
    </recommendedName>
    <alternativeName>
        <fullName evidence="17">UDP-N-acetylmuramate dehydrogenase</fullName>
    </alternativeName>
</protein>
<dbReference type="AlphaFoldDB" id="A0A7K1FS15"/>
<keyword evidence="8 17" id="KW-0285">Flavoprotein</keyword>
<dbReference type="RefSeq" id="WP_322098172.1">
    <property type="nucleotide sequence ID" value="NZ_WLYK01000008.1"/>
</dbReference>
<dbReference type="Gene3D" id="3.90.78.10">
    <property type="entry name" value="UDP-N-acetylenolpyruvoylglucosamine reductase, C-terminal domain"/>
    <property type="match status" value="1"/>
</dbReference>
<feature type="active site" evidence="17">
    <location>
        <position position="341"/>
    </location>
</feature>
<keyword evidence="9 17" id="KW-0274">FAD</keyword>
<evidence type="ECO:0000313" key="20">
    <source>
        <dbReference type="Proteomes" id="UP000460221"/>
    </source>
</evidence>
<comment type="subcellular location">
    <subcellularLocation>
        <location evidence="3 17">Cytoplasm</location>
    </subcellularLocation>
</comment>
<dbReference type="InterPro" id="IPR036318">
    <property type="entry name" value="FAD-bd_PCMH-like_sf"/>
</dbReference>
<evidence type="ECO:0000256" key="16">
    <source>
        <dbReference type="ARBA" id="ARBA00048914"/>
    </source>
</evidence>
<keyword evidence="12 17" id="KW-0573">Peptidoglycan synthesis</keyword>
<evidence type="ECO:0000256" key="2">
    <source>
        <dbReference type="ARBA" id="ARBA00003921"/>
    </source>
</evidence>
<feature type="active site" evidence="17">
    <location>
        <position position="158"/>
    </location>
</feature>
<evidence type="ECO:0000256" key="8">
    <source>
        <dbReference type="ARBA" id="ARBA00022630"/>
    </source>
</evidence>
<dbReference type="InterPro" id="IPR016167">
    <property type="entry name" value="FAD-bd_PCMH_sub1"/>
</dbReference>
<organism evidence="19 20">
    <name type="scientific">Nakamurella alba</name>
    <dbReference type="NCBI Taxonomy" id="2665158"/>
    <lineage>
        <taxon>Bacteria</taxon>
        <taxon>Bacillati</taxon>
        <taxon>Actinomycetota</taxon>
        <taxon>Actinomycetes</taxon>
        <taxon>Nakamurellales</taxon>
        <taxon>Nakamurellaceae</taxon>
        <taxon>Nakamurella</taxon>
    </lineage>
</organism>
<comment type="caution">
    <text evidence="19">The sequence shown here is derived from an EMBL/GenBank/DDBJ whole genome shotgun (WGS) entry which is preliminary data.</text>
</comment>
<dbReference type="GO" id="GO:0009252">
    <property type="term" value="P:peptidoglycan biosynthetic process"/>
    <property type="evidence" value="ECO:0007669"/>
    <property type="project" value="UniProtKB-UniRule"/>
</dbReference>
<sequence length="349" mass="35843">MPHLPPTTGPDLSGFTTLGLGGPCRGLITVQSPADLAAIVGRDDLLVLGGGSNLVIADAGVDLTVVRIAIPGLRIDGDLVTIGAGVDWDTAVAELVAAGRCGLGPLSGIPGSTGATPVQNVGAYGTEVGDLLHEVTLFDRVTGAITAVPAAQLGLGYRTSVLRGSARHVVTAVTFRLPADPQPVRYAELARVLGVQVGETAPEAEVRTAVLELRRSKGMVLDPTDADTRSAGSFFTNPILDPAAAGQVDARIRDRCGPDTSYPRYPAGEDGELVKLSAAWLIERAGFHKGFEGPGGRVAVSGKHTLALTNRGAGSTADLLVLAREIRDGVLAAFGVELHPEPILVGVTL</sequence>
<evidence type="ECO:0000256" key="10">
    <source>
        <dbReference type="ARBA" id="ARBA00022857"/>
    </source>
</evidence>
<comment type="pathway">
    <text evidence="4 17">Cell wall biogenesis; peptidoglycan biosynthesis.</text>
</comment>
<dbReference type="EC" id="1.3.1.98" evidence="17"/>
<dbReference type="PROSITE" id="PS51387">
    <property type="entry name" value="FAD_PCMH"/>
    <property type="match status" value="1"/>
</dbReference>
<comment type="cofactor">
    <cofactor evidence="1 17">
        <name>FAD</name>
        <dbReference type="ChEBI" id="CHEBI:57692"/>
    </cofactor>
</comment>
<evidence type="ECO:0000256" key="5">
    <source>
        <dbReference type="ARBA" id="ARBA00010485"/>
    </source>
</evidence>
<reference evidence="19 20" key="1">
    <citation type="submission" date="2019-11" db="EMBL/GenBank/DDBJ databases">
        <authorList>
            <person name="Jiang L.-Q."/>
        </authorList>
    </citation>
    <scope>NUCLEOTIDE SEQUENCE [LARGE SCALE GENOMIC DNA]</scope>
    <source>
        <strain evidence="19 20">YIM 132087</strain>
    </source>
</reference>
<dbReference type="GO" id="GO:0008762">
    <property type="term" value="F:UDP-N-acetylmuramate dehydrogenase activity"/>
    <property type="evidence" value="ECO:0007669"/>
    <property type="project" value="UniProtKB-UniRule"/>
</dbReference>
<keyword evidence="14 17" id="KW-0131">Cell cycle</keyword>
<dbReference type="Gene3D" id="3.30.43.10">
    <property type="entry name" value="Uridine Diphospho-n-acetylenolpyruvylglucosamine Reductase, domain 2"/>
    <property type="match status" value="1"/>
</dbReference>
<keyword evidence="7 17" id="KW-0132">Cell division</keyword>
<dbReference type="Proteomes" id="UP000460221">
    <property type="component" value="Unassembled WGS sequence"/>
</dbReference>
<dbReference type="SUPFAM" id="SSF56194">
    <property type="entry name" value="Uridine diphospho-N-Acetylenolpyruvylglucosamine reductase, MurB, C-terminal domain"/>
    <property type="match status" value="1"/>
</dbReference>
<name>A0A7K1FS15_9ACTN</name>
<keyword evidence="10 17" id="KW-0521">NADP</keyword>
<dbReference type="GO" id="GO:0005829">
    <property type="term" value="C:cytosol"/>
    <property type="evidence" value="ECO:0007669"/>
    <property type="project" value="TreeGrafter"/>
</dbReference>
<keyword evidence="13 17" id="KW-0560">Oxidoreductase</keyword>
<evidence type="ECO:0000313" key="19">
    <source>
        <dbReference type="EMBL" id="MTD16149.1"/>
    </source>
</evidence>
<dbReference type="GO" id="GO:0071555">
    <property type="term" value="P:cell wall organization"/>
    <property type="evidence" value="ECO:0007669"/>
    <property type="project" value="UniProtKB-KW"/>
</dbReference>
<keyword evidence="20" id="KW-1185">Reference proteome</keyword>
<dbReference type="HAMAP" id="MF_00037">
    <property type="entry name" value="MurB"/>
    <property type="match status" value="1"/>
</dbReference>
<evidence type="ECO:0000256" key="13">
    <source>
        <dbReference type="ARBA" id="ARBA00023002"/>
    </source>
</evidence>
<dbReference type="InterPro" id="IPR016166">
    <property type="entry name" value="FAD-bd_PCMH"/>
</dbReference>
<evidence type="ECO:0000256" key="11">
    <source>
        <dbReference type="ARBA" id="ARBA00022960"/>
    </source>
</evidence>
<comment type="similarity">
    <text evidence="5 17">Belongs to the MurB family.</text>
</comment>
<evidence type="ECO:0000256" key="12">
    <source>
        <dbReference type="ARBA" id="ARBA00022984"/>
    </source>
</evidence>
<evidence type="ECO:0000256" key="4">
    <source>
        <dbReference type="ARBA" id="ARBA00004752"/>
    </source>
</evidence>
<dbReference type="InterPro" id="IPR006094">
    <property type="entry name" value="Oxid_FAD_bind_N"/>
</dbReference>
<feature type="domain" description="FAD-binding PCMH-type" evidence="18">
    <location>
        <begin position="20"/>
        <end position="180"/>
    </location>
</feature>
<dbReference type="PANTHER" id="PTHR21071:SF4">
    <property type="entry name" value="UDP-N-ACETYLENOLPYRUVOYLGLUCOSAMINE REDUCTASE"/>
    <property type="match status" value="1"/>
</dbReference>
<evidence type="ECO:0000256" key="17">
    <source>
        <dbReference type="HAMAP-Rule" id="MF_00037"/>
    </source>
</evidence>
<dbReference type="InterPro" id="IPR036635">
    <property type="entry name" value="MurB_C_sf"/>
</dbReference>
<comment type="catalytic activity">
    <reaction evidence="16 17">
        <text>UDP-N-acetyl-alpha-D-muramate + NADP(+) = UDP-N-acetyl-3-O-(1-carboxyvinyl)-alpha-D-glucosamine + NADPH + H(+)</text>
        <dbReference type="Rhea" id="RHEA:12248"/>
        <dbReference type="ChEBI" id="CHEBI:15378"/>
        <dbReference type="ChEBI" id="CHEBI:57783"/>
        <dbReference type="ChEBI" id="CHEBI:58349"/>
        <dbReference type="ChEBI" id="CHEBI:68483"/>
        <dbReference type="ChEBI" id="CHEBI:70757"/>
        <dbReference type="EC" id="1.3.1.98"/>
    </reaction>
</comment>
<dbReference type="InterPro" id="IPR003170">
    <property type="entry name" value="MurB"/>
</dbReference>
<dbReference type="GO" id="GO:0008360">
    <property type="term" value="P:regulation of cell shape"/>
    <property type="evidence" value="ECO:0007669"/>
    <property type="project" value="UniProtKB-KW"/>
</dbReference>
<dbReference type="Gene3D" id="3.30.465.10">
    <property type="match status" value="1"/>
</dbReference>
<dbReference type="GO" id="GO:0051301">
    <property type="term" value="P:cell division"/>
    <property type="evidence" value="ECO:0007669"/>
    <property type="project" value="UniProtKB-KW"/>
</dbReference>
<evidence type="ECO:0000256" key="7">
    <source>
        <dbReference type="ARBA" id="ARBA00022618"/>
    </source>
</evidence>
<dbReference type="PANTHER" id="PTHR21071">
    <property type="entry name" value="UDP-N-ACETYLENOLPYRUVOYLGLUCOSAMINE REDUCTASE"/>
    <property type="match status" value="1"/>
</dbReference>
<keyword evidence="6 17" id="KW-0963">Cytoplasm</keyword>
<proteinExistence type="inferred from homology"/>
<dbReference type="InterPro" id="IPR011601">
    <property type="entry name" value="MurB_C"/>
</dbReference>
<evidence type="ECO:0000256" key="3">
    <source>
        <dbReference type="ARBA" id="ARBA00004496"/>
    </source>
</evidence>
<evidence type="ECO:0000256" key="14">
    <source>
        <dbReference type="ARBA" id="ARBA00023306"/>
    </source>
</evidence>
<dbReference type="InterPro" id="IPR016169">
    <property type="entry name" value="FAD-bd_PCMH_sub2"/>
</dbReference>
<dbReference type="GO" id="GO:0071949">
    <property type="term" value="F:FAD binding"/>
    <property type="evidence" value="ECO:0007669"/>
    <property type="project" value="InterPro"/>
</dbReference>
<comment type="function">
    <text evidence="2 17">Cell wall formation.</text>
</comment>
<keyword evidence="15 17" id="KW-0961">Cell wall biogenesis/degradation</keyword>
<dbReference type="SUPFAM" id="SSF56176">
    <property type="entry name" value="FAD-binding/transporter-associated domain-like"/>
    <property type="match status" value="1"/>
</dbReference>
<dbReference type="NCBIfam" id="NF010478">
    <property type="entry name" value="PRK13903.1"/>
    <property type="match status" value="1"/>
</dbReference>
<gene>
    <name evidence="17" type="primary">murB</name>
    <name evidence="19" type="ORF">GIS00_19605</name>
</gene>
<evidence type="ECO:0000256" key="6">
    <source>
        <dbReference type="ARBA" id="ARBA00022490"/>
    </source>
</evidence>
<evidence type="ECO:0000256" key="1">
    <source>
        <dbReference type="ARBA" id="ARBA00001974"/>
    </source>
</evidence>
<dbReference type="EMBL" id="WLYK01000008">
    <property type="protein sequence ID" value="MTD16149.1"/>
    <property type="molecule type" value="Genomic_DNA"/>
</dbReference>
<evidence type="ECO:0000256" key="9">
    <source>
        <dbReference type="ARBA" id="ARBA00022827"/>
    </source>
</evidence>
<evidence type="ECO:0000259" key="18">
    <source>
        <dbReference type="PROSITE" id="PS51387"/>
    </source>
</evidence>
<accession>A0A7K1FS15</accession>
<dbReference type="Pfam" id="PF02873">
    <property type="entry name" value="MurB_C"/>
    <property type="match status" value="1"/>
</dbReference>
<dbReference type="UniPathway" id="UPA00219"/>
<keyword evidence="11 17" id="KW-0133">Cell shape</keyword>